<accession>A0AAD8P5N2</accession>
<evidence type="ECO:0000313" key="1">
    <source>
        <dbReference type="EMBL" id="KAK1434478.1"/>
    </source>
</evidence>
<dbReference type="Proteomes" id="UP001229421">
    <property type="component" value="Unassembled WGS sequence"/>
</dbReference>
<gene>
    <name evidence="1" type="ORF">QVD17_00221</name>
</gene>
<organism evidence="1 2">
    <name type="scientific">Tagetes erecta</name>
    <name type="common">African marigold</name>
    <dbReference type="NCBI Taxonomy" id="13708"/>
    <lineage>
        <taxon>Eukaryota</taxon>
        <taxon>Viridiplantae</taxon>
        <taxon>Streptophyta</taxon>
        <taxon>Embryophyta</taxon>
        <taxon>Tracheophyta</taxon>
        <taxon>Spermatophyta</taxon>
        <taxon>Magnoliopsida</taxon>
        <taxon>eudicotyledons</taxon>
        <taxon>Gunneridae</taxon>
        <taxon>Pentapetalae</taxon>
        <taxon>asterids</taxon>
        <taxon>campanulids</taxon>
        <taxon>Asterales</taxon>
        <taxon>Asteraceae</taxon>
        <taxon>Asteroideae</taxon>
        <taxon>Heliantheae alliance</taxon>
        <taxon>Tageteae</taxon>
        <taxon>Tagetes</taxon>
    </lineage>
</organism>
<comment type="caution">
    <text evidence="1">The sequence shown here is derived from an EMBL/GenBank/DDBJ whole genome shotgun (WGS) entry which is preliminary data.</text>
</comment>
<keyword evidence="2" id="KW-1185">Reference proteome</keyword>
<sequence>MISAIVYQLILAKSVKQKRKSKLLYRKVSLASSRISNGAILNALNVTKRWNPLFLSMISQSLLLKLIGRRFIVVTNLLNVSAKDLIGCSQSKDFRGSSQSKDVIQTYQRRGTRFTTHYDILE</sequence>
<name>A0AAD8P5N2_TARER</name>
<dbReference type="EMBL" id="JAUHHV010000001">
    <property type="protein sequence ID" value="KAK1434478.1"/>
    <property type="molecule type" value="Genomic_DNA"/>
</dbReference>
<proteinExistence type="predicted"/>
<evidence type="ECO:0000313" key="2">
    <source>
        <dbReference type="Proteomes" id="UP001229421"/>
    </source>
</evidence>
<dbReference type="AlphaFoldDB" id="A0AAD8P5N2"/>
<protein>
    <submittedName>
        <fullName evidence="1">Uncharacterized protein</fullName>
    </submittedName>
</protein>
<reference evidence="1" key="1">
    <citation type="journal article" date="2023" name="bioRxiv">
        <title>Improved chromosome-level genome assembly for marigold (Tagetes erecta).</title>
        <authorList>
            <person name="Jiang F."/>
            <person name="Yuan L."/>
            <person name="Wang S."/>
            <person name="Wang H."/>
            <person name="Xu D."/>
            <person name="Wang A."/>
            <person name="Fan W."/>
        </authorList>
    </citation>
    <scope>NUCLEOTIDE SEQUENCE</scope>
    <source>
        <strain evidence="1">WSJ</strain>
        <tissue evidence="1">Leaf</tissue>
    </source>
</reference>